<comment type="caution">
    <text evidence="6">The sequence shown here is derived from an EMBL/GenBank/DDBJ whole genome shotgun (WGS) entry which is preliminary data.</text>
</comment>
<keyword evidence="2" id="KW-0560">Oxidoreductase</keyword>
<name>A0A369W721_9HYPH</name>
<evidence type="ECO:0000256" key="4">
    <source>
        <dbReference type="ARBA" id="ARBA00049194"/>
    </source>
</evidence>
<dbReference type="OrthoDB" id="9812625at2"/>
<dbReference type="InterPro" id="IPR015590">
    <property type="entry name" value="Aldehyde_DH_dom"/>
</dbReference>
<sequence length="468" mass="49288">MPGQGEWVDSLDPANGERVGRFSAGGLAEAEAAIAAARRAFARPHWAQNPRLRQQVLLGWADALERETEPLAHLLTRENGKVLAQSRGEIERSVSAIRYYAGLARNLAGHALEIAPGEFATILKEPVGVAGLIIPWNAPVNLLIRSLAPALAAGCTAVIKPAPQTSLVTAAVLRTLTGVEGLPKGAVNLVLETGHAAARHLVAAPDVDMISFTGSTAVGSQIMADAAPTLKKLSLELGGKSCCIVFDDADIEDIAPKLVGAALAISGQQCVAARRILVQRSHLPAMKAALKRVLEAIKVGPGLADTAQMGPLIDRAAQNAVHARIEQAKAEADEVVVSGGVPGAEGAFLTPTLVAHENRQSFFCQEEIFGPLIVLEGFETEEDAVVRANDTVFGLSASVWTRDGARAWRVARALADGIVWINDHGRLNAEAAAGGYRRSGIGRLYGVEGLEDFQEAKQIFQSVGALDI</sequence>
<dbReference type="EC" id="1.2.1.3" evidence="3"/>
<evidence type="ECO:0000313" key="7">
    <source>
        <dbReference type="Proteomes" id="UP000253759"/>
    </source>
</evidence>
<dbReference type="Proteomes" id="UP000253759">
    <property type="component" value="Unassembled WGS sequence"/>
</dbReference>
<dbReference type="InterPro" id="IPR016162">
    <property type="entry name" value="Ald_DH_N"/>
</dbReference>
<gene>
    <name evidence="6" type="ORF">DVH29_14480</name>
</gene>
<evidence type="ECO:0000259" key="5">
    <source>
        <dbReference type="Pfam" id="PF00171"/>
    </source>
</evidence>
<dbReference type="GO" id="GO:0004029">
    <property type="term" value="F:aldehyde dehydrogenase (NAD+) activity"/>
    <property type="evidence" value="ECO:0007669"/>
    <property type="project" value="UniProtKB-EC"/>
</dbReference>
<dbReference type="PANTHER" id="PTHR42804">
    <property type="entry name" value="ALDEHYDE DEHYDROGENASE"/>
    <property type="match status" value="1"/>
</dbReference>
<dbReference type="PANTHER" id="PTHR42804:SF1">
    <property type="entry name" value="ALDEHYDE DEHYDROGENASE-RELATED"/>
    <property type="match status" value="1"/>
</dbReference>
<dbReference type="Gene3D" id="3.40.309.10">
    <property type="entry name" value="Aldehyde Dehydrogenase, Chain A, domain 2"/>
    <property type="match status" value="1"/>
</dbReference>
<organism evidence="6 7">
    <name type="scientific">Pelagibacterium lacus</name>
    <dbReference type="NCBI Taxonomy" id="2282655"/>
    <lineage>
        <taxon>Bacteria</taxon>
        <taxon>Pseudomonadati</taxon>
        <taxon>Pseudomonadota</taxon>
        <taxon>Alphaproteobacteria</taxon>
        <taxon>Hyphomicrobiales</taxon>
        <taxon>Devosiaceae</taxon>
        <taxon>Pelagibacterium</taxon>
    </lineage>
</organism>
<proteinExistence type="inferred from homology"/>
<dbReference type="Pfam" id="PF00171">
    <property type="entry name" value="Aldedh"/>
    <property type="match status" value="1"/>
</dbReference>
<evidence type="ECO:0000256" key="2">
    <source>
        <dbReference type="ARBA" id="ARBA00023002"/>
    </source>
</evidence>
<evidence type="ECO:0000256" key="1">
    <source>
        <dbReference type="ARBA" id="ARBA00009986"/>
    </source>
</evidence>
<dbReference type="InterPro" id="IPR016163">
    <property type="entry name" value="Ald_DH_C"/>
</dbReference>
<protein>
    <recommendedName>
        <fullName evidence="3">aldehyde dehydrogenase (NAD(+))</fullName>
        <ecNumber evidence="3">1.2.1.3</ecNumber>
    </recommendedName>
</protein>
<dbReference type="InterPro" id="IPR016161">
    <property type="entry name" value="Ald_DH/histidinol_DH"/>
</dbReference>
<evidence type="ECO:0000313" key="6">
    <source>
        <dbReference type="EMBL" id="RDE07871.1"/>
    </source>
</evidence>
<dbReference type="PROSITE" id="PS00070">
    <property type="entry name" value="ALDEHYDE_DEHYDR_CYS"/>
    <property type="match status" value="1"/>
</dbReference>
<dbReference type="InterPro" id="IPR016160">
    <property type="entry name" value="Ald_DH_CS_CYS"/>
</dbReference>
<feature type="domain" description="Aldehyde dehydrogenase" evidence="5">
    <location>
        <begin position="6"/>
        <end position="459"/>
    </location>
</feature>
<dbReference type="FunFam" id="3.40.605.10:FF:000007">
    <property type="entry name" value="NAD/NADP-dependent betaine aldehyde dehydrogenase"/>
    <property type="match status" value="1"/>
</dbReference>
<accession>A0A369W721</accession>
<comment type="catalytic activity">
    <reaction evidence="4">
        <text>an aldehyde + NAD(+) + H2O = a carboxylate + NADH + 2 H(+)</text>
        <dbReference type="Rhea" id="RHEA:16185"/>
        <dbReference type="ChEBI" id="CHEBI:15377"/>
        <dbReference type="ChEBI" id="CHEBI:15378"/>
        <dbReference type="ChEBI" id="CHEBI:17478"/>
        <dbReference type="ChEBI" id="CHEBI:29067"/>
        <dbReference type="ChEBI" id="CHEBI:57540"/>
        <dbReference type="ChEBI" id="CHEBI:57945"/>
        <dbReference type="EC" id="1.2.1.3"/>
    </reaction>
</comment>
<dbReference type="Gene3D" id="3.40.605.10">
    <property type="entry name" value="Aldehyde Dehydrogenase, Chain A, domain 1"/>
    <property type="match status" value="1"/>
</dbReference>
<dbReference type="SUPFAM" id="SSF53720">
    <property type="entry name" value="ALDH-like"/>
    <property type="match status" value="1"/>
</dbReference>
<keyword evidence="7" id="KW-1185">Reference proteome</keyword>
<reference evidence="7" key="1">
    <citation type="submission" date="2018-07" db="EMBL/GenBank/DDBJ databases">
        <authorList>
            <person name="Liu B.-T."/>
            <person name="Du Z."/>
        </authorList>
    </citation>
    <scope>NUCLEOTIDE SEQUENCE [LARGE SCALE GENOMIC DNA]</scope>
    <source>
        <strain evidence="7">XYN52</strain>
    </source>
</reference>
<comment type="similarity">
    <text evidence="1">Belongs to the aldehyde dehydrogenase family.</text>
</comment>
<dbReference type="EMBL" id="QQNH01000031">
    <property type="protein sequence ID" value="RDE07871.1"/>
    <property type="molecule type" value="Genomic_DNA"/>
</dbReference>
<dbReference type="AlphaFoldDB" id="A0A369W721"/>
<evidence type="ECO:0000256" key="3">
    <source>
        <dbReference type="ARBA" id="ARBA00024226"/>
    </source>
</evidence>